<dbReference type="PANTHER" id="PTHR36151">
    <property type="entry name" value="BLR2777 PROTEIN"/>
    <property type="match status" value="1"/>
</dbReference>
<feature type="region of interest" description="Disordered" evidence="1">
    <location>
        <begin position="1"/>
        <end position="26"/>
    </location>
</feature>
<keyword evidence="4" id="KW-1185">Reference proteome</keyword>
<dbReference type="Pfam" id="PF09995">
    <property type="entry name" value="MPAB_Lcp_cat"/>
    <property type="match status" value="1"/>
</dbReference>
<gene>
    <name evidence="3" type="ORF">KV110_20700</name>
</gene>
<reference evidence="3 4" key="1">
    <citation type="submission" date="2021-07" db="EMBL/GenBank/DDBJ databases">
        <title>Whole Genome Sequence of Nocardia Iowensis.</title>
        <authorList>
            <person name="Lamm A."/>
            <person name="Collins-Fairclough A.M."/>
            <person name="Bunk B."/>
            <person name="Sproer C."/>
        </authorList>
    </citation>
    <scope>NUCLEOTIDE SEQUENCE [LARGE SCALE GENOMIC DNA]</scope>
    <source>
        <strain evidence="3 4">NRRL 5646</strain>
    </source>
</reference>
<feature type="compositionally biased region" description="Polar residues" evidence="1">
    <location>
        <begin position="1"/>
        <end position="14"/>
    </location>
</feature>
<accession>A0ABX8RKS8</accession>
<dbReference type="InterPro" id="IPR018713">
    <property type="entry name" value="MPAB/Lcp_cat_dom"/>
</dbReference>
<sequence length="321" mass="35508">MTCPVQQSAGSGQLTAPAPSSAAVSWPDGDDIADRFERFAGTVYIAFFAAGLFDQAMLPEVSAALENTGRIRNAPWGRALRTAASDQIAFSGQDADRRAEMRRLKELHRDVKGVGANGVRYSALMPESWNWILISTFFVHSGAFVAVTGHRLSPAEDQAIWDRYRQLTEELQLPGRSRLVESYPELCAYYDRMVAEKLATTATLENATDIVLRPPLPDFLPVAATPLWKLVGPVAGHVGYVLGFGIMHPGVRALTPVRWSRRHDLEFAVLTRSLRLANRLVPEAITQTPLTRNRRRYAQLMKQYRGIGLTSFAADKVAASR</sequence>
<protein>
    <submittedName>
        <fullName evidence="3">DUF2236 domain-containing protein</fullName>
    </submittedName>
</protein>
<evidence type="ECO:0000313" key="3">
    <source>
        <dbReference type="EMBL" id="QXN88051.1"/>
    </source>
</evidence>
<evidence type="ECO:0000259" key="2">
    <source>
        <dbReference type="Pfam" id="PF09995"/>
    </source>
</evidence>
<evidence type="ECO:0000256" key="1">
    <source>
        <dbReference type="SAM" id="MobiDB-lite"/>
    </source>
</evidence>
<name>A0ABX8RKS8_NOCIO</name>
<proteinExistence type="predicted"/>
<dbReference type="EMBL" id="CP078145">
    <property type="protein sequence ID" value="QXN88051.1"/>
    <property type="molecule type" value="Genomic_DNA"/>
</dbReference>
<feature type="domain" description="ER-bound oxygenase mpaB/mpaB'/Rubber oxygenase catalytic" evidence="2">
    <location>
        <begin position="45"/>
        <end position="275"/>
    </location>
</feature>
<dbReference type="RefSeq" id="WP_218468935.1">
    <property type="nucleotide sequence ID" value="NZ_BAABJN010000008.1"/>
</dbReference>
<evidence type="ECO:0000313" key="4">
    <source>
        <dbReference type="Proteomes" id="UP000694257"/>
    </source>
</evidence>
<organism evidence="3 4">
    <name type="scientific">Nocardia iowensis</name>
    <dbReference type="NCBI Taxonomy" id="204891"/>
    <lineage>
        <taxon>Bacteria</taxon>
        <taxon>Bacillati</taxon>
        <taxon>Actinomycetota</taxon>
        <taxon>Actinomycetes</taxon>
        <taxon>Mycobacteriales</taxon>
        <taxon>Nocardiaceae</taxon>
        <taxon>Nocardia</taxon>
    </lineage>
</organism>
<dbReference type="Proteomes" id="UP000694257">
    <property type="component" value="Chromosome"/>
</dbReference>
<dbReference type="PANTHER" id="PTHR36151:SF3">
    <property type="entry name" value="ER-BOUND OXYGENASE MPAB_MPAB'_RUBBER OXYGENASE CATALYTIC DOMAIN-CONTAINING PROTEIN"/>
    <property type="match status" value="1"/>
</dbReference>